<dbReference type="Pfam" id="PF05016">
    <property type="entry name" value="ParE_toxin"/>
    <property type="match status" value="1"/>
</dbReference>
<evidence type="ECO:0000313" key="3">
    <source>
        <dbReference type="Proteomes" id="UP000015361"/>
    </source>
</evidence>
<dbReference type="RefSeq" id="WP_021721971.1">
    <property type="nucleotide sequence ID" value="NZ_CBLU010000005.1"/>
</dbReference>
<name>S6FEP9_LACLL</name>
<dbReference type="InterPro" id="IPR007712">
    <property type="entry name" value="RelE/ParE_toxin"/>
</dbReference>
<organism evidence="2 3">
    <name type="scientific">Lactococcus lactis subsp. lactis A12</name>
    <dbReference type="NCBI Taxonomy" id="1137134"/>
    <lineage>
        <taxon>Bacteria</taxon>
        <taxon>Bacillati</taxon>
        <taxon>Bacillota</taxon>
        <taxon>Bacilli</taxon>
        <taxon>Lactobacillales</taxon>
        <taxon>Streptococcaceae</taxon>
        <taxon>Lactococcus</taxon>
    </lineage>
</organism>
<dbReference type="NCBIfam" id="TIGR02385">
    <property type="entry name" value="RelE_StbE"/>
    <property type="match status" value="1"/>
</dbReference>
<reference evidence="2 3" key="1">
    <citation type="journal article" date="2013" name="Appl. Environ. Microbiol.">
        <title>The Carbohydrate Metabolism Signature of Lactococcus lactis Strain A12 Reveals Its Sourdough Ecosystem Origin.</title>
        <authorList>
            <person name="Passerini D."/>
            <person name="Coddeville M."/>
            <person name="Le Bourgeois P."/>
            <person name="Loubiere P."/>
            <person name="Ritzenthaler P."/>
            <person name="Fontagne-Faucher C."/>
            <person name="Daveran-Mingot M.L."/>
            <person name="Cocaign-Bousquet M."/>
        </authorList>
    </citation>
    <scope>NUCLEOTIDE SEQUENCE [LARGE SCALE GENOMIC DNA]</scope>
    <source>
        <strain evidence="2 3">A12</strain>
    </source>
</reference>
<sequence length="109" mass="12871">MSIVLRYTESAADDLENLKSYLSDAVNDNFAITKIREIMNQLSNQQVFPQSSPLLEDLYGIDFEFPFRKLVVSPYVVIYHLDHEILYVDRIFHEKQDFIRTLESEGFEF</sequence>
<evidence type="ECO:0000256" key="1">
    <source>
        <dbReference type="ARBA" id="ARBA00022649"/>
    </source>
</evidence>
<gene>
    <name evidence="2" type="primary">CLOL250_00924</name>
    <name evidence="2" type="ORF">O9U_11385</name>
</gene>
<protein>
    <recommendedName>
        <fullName evidence="4">Type II toxin-antitoxin system RelE/ParE family toxin</fullName>
    </recommendedName>
</protein>
<accession>S6FEP9</accession>
<evidence type="ECO:0008006" key="4">
    <source>
        <dbReference type="Google" id="ProtNLM"/>
    </source>
</evidence>
<keyword evidence="1" id="KW-1277">Toxin-antitoxin system</keyword>
<evidence type="ECO:0000313" key="2">
    <source>
        <dbReference type="EMBL" id="CDG03751.1"/>
    </source>
</evidence>
<dbReference type="InterPro" id="IPR035093">
    <property type="entry name" value="RelE/ParE_toxin_dom_sf"/>
</dbReference>
<dbReference type="Gene3D" id="3.30.2310.20">
    <property type="entry name" value="RelE-like"/>
    <property type="match status" value="1"/>
</dbReference>
<comment type="caution">
    <text evidence="2">The sequence shown here is derived from an EMBL/GenBank/DDBJ whole genome shotgun (WGS) entry which is preliminary data.</text>
</comment>
<dbReference type="AlphaFoldDB" id="S6FEP9"/>
<dbReference type="EMBL" id="CBLU010000005">
    <property type="protein sequence ID" value="CDG03751.1"/>
    <property type="molecule type" value="Genomic_DNA"/>
</dbReference>
<dbReference type="Proteomes" id="UP000015361">
    <property type="component" value="Unassembled WGS sequence"/>
</dbReference>
<proteinExistence type="predicted"/>